<organism evidence="1 2">
    <name type="scientific">candidate division KSB3 bacterium</name>
    <dbReference type="NCBI Taxonomy" id="2044937"/>
    <lineage>
        <taxon>Bacteria</taxon>
        <taxon>candidate division KSB3</taxon>
    </lineage>
</organism>
<protein>
    <submittedName>
        <fullName evidence="1">Uncharacterized protein</fullName>
    </submittedName>
</protein>
<dbReference type="EMBL" id="PDSK01000101">
    <property type="protein sequence ID" value="PIE33270.1"/>
    <property type="molecule type" value="Genomic_DNA"/>
</dbReference>
<name>A0A2G6KD17_9BACT</name>
<evidence type="ECO:0000313" key="2">
    <source>
        <dbReference type="Proteomes" id="UP000230821"/>
    </source>
</evidence>
<sequence>MQEIELSIEGTGAEEAAQELVTINGLIGHWQLEDDDFEEDGLVTTQATIAGLTGSPVEAAEAIRAWYIGWKRGKQGKTLKKALMISQEGSPLLLDKISVDRLSYLLKHIDL</sequence>
<evidence type="ECO:0000313" key="1">
    <source>
        <dbReference type="EMBL" id="PIE33270.1"/>
    </source>
</evidence>
<dbReference type="Proteomes" id="UP000230821">
    <property type="component" value="Unassembled WGS sequence"/>
</dbReference>
<gene>
    <name evidence="1" type="ORF">CSA56_12430</name>
</gene>
<proteinExistence type="predicted"/>
<accession>A0A2G6KD17</accession>
<comment type="caution">
    <text evidence="1">The sequence shown here is derived from an EMBL/GenBank/DDBJ whole genome shotgun (WGS) entry which is preliminary data.</text>
</comment>
<dbReference type="AlphaFoldDB" id="A0A2G6KD17"/>
<reference evidence="1 2" key="1">
    <citation type="submission" date="2017-10" db="EMBL/GenBank/DDBJ databases">
        <title>Novel microbial diversity and functional potential in the marine mammal oral microbiome.</title>
        <authorList>
            <person name="Dudek N.K."/>
            <person name="Sun C.L."/>
            <person name="Burstein D."/>
            <person name="Kantor R.S."/>
            <person name="Aliaga Goltsman D.S."/>
            <person name="Bik E.M."/>
            <person name="Thomas B.C."/>
            <person name="Banfield J.F."/>
            <person name="Relman D.A."/>
        </authorList>
    </citation>
    <scope>NUCLEOTIDE SEQUENCE [LARGE SCALE GENOMIC DNA]</scope>
    <source>
        <strain evidence="1">DOLJORAL78_47_16</strain>
    </source>
</reference>